<name>A0A1C6UB50_9ACTN</name>
<organism evidence="2 3">
    <name type="scientific">Micromonospora eburnea</name>
    <dbReference type="NCBI Taxonomy" id="227316"/>
    <lineage>
        <taxon>Bacteria</taxon>
        <taxon>Bacillati</taxon>
        <taxon>Actinomycetota</taxon>
        <taxon>Actinomycetes</taxon>
        <taxon>Micromonosporales</taxon>
        <taxon>Micromonosporaceae</taxon>
        <taxon>Micromonospora</taxon>
    </lineage>
</organism>
<evidence type="ECO:0000313" key="3">
    <source>
        <dbReference type="Proteomes" id="UP000199696"/>
    </source>
</evidence>
<proteinExistence type="predicted"/>
<evidence type="ECO:0000313" key="2">
    <source>
        <dbReference type="EMBL" id="SCL51099.1"/>
    </source>
</evidence>
<dbReference type="Gene3D" id="3.90.1200.10">
    <property type="match status" value="1"/>
</dbReference>
<keyword evidence="3" id="KW-1185">Reference proteome</keyword>
<dbReference type="Pfam" id="PF01636">
    <property type="entry name" value="APH"/>
    <property type="match status" value="1"/>
</dbReference>
<keyword evidence="2" id="KW-0808">Transferase</keyword>
<dbReference type="AlphaFoldDB" id="A0A1C6UB50"/>
<evidence type="ECO:0000259" key="1">
    <source>
        <dbReference type="Pfam" id="PF01636"/>
    </source>
</evidence>
<dbReference type="Proteomes" id="UP000199696">
    <property type="component" value="Unassembled WGS sequence"/>
</dbReference>
<gene>
    <name evidence="2" type="ORF">GA0070604_2283</name>
</gene>
<feature type="domain" description="Aminoglycoside phosphotransferase" evidence="1">
    <location>
        <begin position="80"/>
        <end position="239"/>
    </location>
</feature>
<sequence>MTAGAETAAPVRSMDGPFVARRCVRSGGGYRWFEQTLASGEYLDTAQLWRLSDVLPAGRVVAALPEMVRPDLAAWPVLPSPALLCDALFGASPDADAEPWENACEALGAFLGRVHSVPAAEVSFLPVRRQAAWLAAASTVTARVAAARADLDRRGDGLLAAAAASAGPQDRLDCLVHGRFSSGLSVALERPVVLGWREAGVGDPDRDLAFFLAELVEAAAVGTGAARLPGLVGRFLAGYTTMAGRFCPDRLPGLVADRLLEHYAQGVVAVGSADHIEQVVAAVTARWRELADLLGDGDR</sequence>
<reference evidence="3" key="1">
    <citation type="submission" date="2016-06" db="EMBL/GenBank/DDBJ databases">
        <authorList>
            <person name="Varghese N."/>
            <person name="Submissions Spin"/>
        </authorList>
    </citation>
    <scope>NUCLEOTIDE SEQUENCE [LARGE SCALE GENOMIC DNA]</scope>
    <source>
        <strain evidence="3">DSM 44814</strain>
    </source>
</reference>
<dbReference type="InterPro" id="IPR011009">
    <property type="entry name" value="Kinase-like_dom_sf"/>
</dbReference>
<dbReference type="InterPro" id="IPR002575">
    <property type="entry name" value="Aminoglycoside_PTrfase"/>
</dbReference>
<dbReference type="SUPFAM" id="SSF56112">
    <property type="entry name" value="Protein kinase-like (PK-like)"/>
    <property type="match status" value="1"/>
</dbReference>
<dbReference type="STRING" id="227316.GA0070604_2283"/>
<dbReference type="EMBL" id="FMHY01000002">
    <property type="protein sequence ID" value="SCL51099.1"/>
    <property type="molecule type" value="Genomic_DNA"/>
</dbReference>
<accession>A0A1C6UB50</accession>
<dbReference type="GO" id="GO:0016740">
    <property type="term" value="F:transferase activity"/>
    <property type="evidence" value="ECO:0007669"/>
    <property type="project" value="UniProtKB-KW"/>
</dbReference>
<protein>
    <submittedName>
        <fullName evidence="2">Phosphotransferase enzyme family protein</fullName>
    </submittedName>
</protein>